<dbReference type="CDD" id="cd00087">
    <property type="entry name" value="FReD"/>
    <property type="match status" value="1"/>
</dbReference>
<keyword evidence="2" id="KW-0175">Coiled coil</keyword>
<dbReference type="AlphaFoldDB" id="A0A7M7QF79"/>
<dbReference type="InterPro" id="IPR002181">
    <property type="entry name" value="Fibrinogen_a/b/g_C_dom"/>
</dbReference>
<dbReference type="PROSITE" id="PS00514">
    <property type="entry name" value="FIBRINOGEN_C_1"/>
    <property type="match status" value="1"/>
</dbReference>
<dbReference type="GO" id="GO:0005615">
    <property type="term" value="C:extracellular space"/>
    <property type="evidence" value="ECO:0007669"/>
    <property type="project" value="TreeGrafter"/>
</dbReference>
<feature type="domain" description="Fibrinogen C-terminal" evidence="4">
    <location>
        <begin position="404"/>
        <end position="604"/>
    </location>
</feature>
<dbReference type="InterPro" id="IPR036056">
    <property type="entry name" value="Fibrinogen-like_C"/>
</dbReference>
<proteinExistence type="predicted"/>
<dbReference type="InParanoid" id="A0A7M7QF79"/>
<evidence type="ECO:0000256" key="3">
    <source>
        <dbReference type="SAM" id="SignalP"/>
    </source>
</evidence>
<dbReference type="PROSITE" id="PS51406">
    <property type="entry name" value="FIBRINOGEN_C_2"/>
    <property type="match status" value="1"/>
</dbReference>
<evidence type="ECO:0000256" key="1">
    <source>
        <dbReference type="ARBA" id="ARBA00023157"/>
    </source>
</evidence>
<evidence type="ECO:0000256" key="2">
    <source>
        <dbReference type="SAM" id="Coils"/>
    </source>
</evidence>
<dbReference type="KEGG" id="nvi:100121478"/>
<feature type="coiled-coil region" evidence="2">
    <location>
        <begin position="333"/>
        <end position="381"/>
    </location>
</feature>
<reference evidence="5" key="1">
    <citation type="submission" date="2021-01" db="UniProtKB">
        <authorList>
            <consortium name="EnsemblMetazoa"/>
        </authorList>
    </citation>
    <scope>IDENTIFICATION</scope>
</reference>
<dbReference type="SMART" id="SM00186">
    <property type="entry name" value="FBG"/>
    <property type="match status" value="1"/>
</dbReference>
<dbReference type="InterPro" id="IPR020837">
    <property type="entry name" value="Fibrinogen_CS"/>
</dbReference>
<dbReference type="InterPro" id="IPR014716">
    <property type="entry name" value="Fibrinogen_a/b/g_C_1"/>
</dbReference>
<dbReference type="EnsemblMetazoa" id="XM_031930909">
    <property type="protein sequence ID" value="XP_031786769"/>
    <property type="gene ID" value="LOC100121478"/>
</dbReference>
<evidence type="ECO:0000259" key="4">
    <source>
        <dbReference type="PROSITE" id="PS51406"/>
    </source>
</evidence>
<dbReference type="PANTHER" id="PTHR19143">
    <property type="entry name" value="FIBRINOGEN/TENASCIN/ANGIOPOEITIN"/>
    <property type="match status" value="1"/>
</dbReference>
<organism evidence="5 6">
    <name type="scientific">Nasonia vitripennis</name>
    <name type="common">Parasitic wasp</name>
    <dbReference type="NCBI Taxonomy" id="7425"/>
    <lineage>
        <taxon>Eukaryota</taxon>
        <taxon>Metazoa</taxon>
        <taxon>Ecdysozoa</taxon>
        <taxon>Arthropoda</taxon>
        <taxon>Hexapoda</taxon>
        <taxon>Insecta</taxon>
        <taxon>Pterygota</taxon>
        <taxon>Neoptera</taxon>
        <taxon>Endopterygota</taxon>
        <taxon>Hymenoptera</taxon>
        <taxon>Apocrita</taxon>
        <taxon>Proctotrupomorpha</taxon>
        <taxon>Chalcidoidea</taxon>
        <taxon>Pteromalidae</taxon>
        <taxon>Pteromalinae</taxon>
        <taxon>Nasonia</taxon>
    </lineage>
</organism>
<keyword evidence="3" id="KW-0732">Signal</keyword>
<dbReference type="InterPro" id="IPR050373">
    <property type="entry name" value="Fibrinogen_C-term_domain"/>
</dbReference>
<dbReference type="SUPFAM" id="SSF56496">
    <property type="entry name" value="Fibrinogen C-terminal domain-like"/>
    <property type="match status" value="1"/>
</dbReference>
<keyword evidence="6" id="KW-1185">Reference proteome</keyword>
<sequence>MKTMKMPGLLLLIAATIGCALGEPDQEELAATVKLLQEQMSALLLHRQQDYDALELSLKESIEKNTELIVLRNELKQLRRELTILSSEPRVNGAADSESSKAGIAPAGNEMKNERLRVRWLGSAVNELRTELSQLLRARNTSEELAERSRLSSGIQLLRTDVSGMDRTMRELATRVTRLEAGLTTVRLDIVAAKERNSLPSDTCAELADQLSGLQLELKSLSIKCETGCGRHGASSHHSSAKLAHHRLDERLNKLEHKIGLVSRKRGHLLEVARAALGSEARLTGRLELVESRLSNVSAANRELAGKSESMFQTLAANQTKAARSVGQLELGAARQTAELGVAREELASLKRAVQALSVSASKLQEKSEAQQVTINRLQAMSSAPASIERLGRELEHVEDEYRLMVDGLPAGCEDARDGLSLLAPGPGAPMLAACRKGGWILVGRRTDGSLDFDRSWDEYARGFGSPLAEFWAGNEALHRLSRGNCTRLQVRMTDIEGEHWVANYEDFGVGSEDSGYRLRVDGYSGNATDAMAYQNNMAFSAKDRDMDISSTDCAANYHGGWWFSHCQHANLNGRYSLGLTWYRSDSNQWMAIASAELLLQRKEHCKHQMR</sequence>
<feature type="chain" id="PRO_5029761246" description="Fibrinogen C-terminal domain-containing protein" evidence="3">
    <location>
        <begin position="23"/>
        <end position="611"/>
    </location>
</feature>
<name>A0A7M7QF79_NASVI</name>
<dbReference type="GeneID" id="100121478"/>
<dbReference type="PANTHER" id="PTHR19143:SF444">
    <property type="entry name" value="PROTEIN SCABROUS"/>
    <property type="match status" value="1"/>
</dbReference>
<feature type="signal peptide" evidence="3">
    <location>
        <begin position="1"/>
        <end position="22"/>
    </location>
</feature>
<dbReference type="Proteomes" id="UP000002358">
    <property type="component" value="Chromosome 1"/>
</dbReference>
<dbReference type="PROSITE" id="PS51257">
    <property type="entry name" value="PROKAR_LIPOPROTEIN"/>
    <property type="match status" value="1"/>
</dbReference>
<evidence type="ECO:0000313" key="6">
    <source>
        <dbReference type="Proteomes" id="UP000002358"/>
    </source>
</evidence>
<dbReference type="Gene3D" id="3.90.215.10">
    <property type="entry name" value="Gamma Fibrinogen, chain A, domain 1"/>
    <property type="match status" value="1"/>
</dbReference>
<dbReference type="RefSeq" id="XP_031786769.1">
    <property type="nucleotide sequence ID" value="XM_031930909.2"/>
</dbReference>
<keyword evidence="1" id="KW-1015">Disulfide bond</keyword>
<protein>
    <recommendedName>
        <fullName evidence="4">Fibrinogen C-terminal domain-containing protein</fullName>
    </recommendedName>
</protein>
<dbReference type="SMR" id="A0A7M7QF79"/>
<feature type="coiled-coil region" evidence="2">
    <location>
        <begin position="61"/>
        <end position="88"/>
    </location>
</feature>
<evidence type="ECO:0000313" key="5">
    <source>
        <dbReference type="EnsemblMetazoa" id="XP_031786769"/>
    </source>
</evidence>
<dbReference type="OrthoDB" id="159395at2759"/>
<accession>A0A7M7QF79</accession>
<dbReference type="Pfam" id="PF00147">
    <property type="entry name" value="Fibrinogen_C"/>
    <property type="match status" value="1"/>
</dbReference>
<dbReference type="FunCoup" id="A0A7M7QF79">
    <property type="interactions" value="5"/>
</dbReference>